<dbReference type="AlphaFoldDB" id="B6SQ40"/>
<organism evidence="1">
    <name type="scientific">Zea mays</name>
    <name type="common">Maize</name>
    <dbReference type="NCBI Taxonomy" id="4577"/>
    <lineage>
        <taxon>Eukaryota</taxon>
        <taxon>Viridiplantae</taxon>
        <taxon>Streptophyta</taxon>
        <taxon>Embryophyta</taxon>
        <taxon>Tracheophyta</taxon>
        <taxon>Spermatophyta</taxon>
        <taxon>Magnoliopsida</taxon>
        <taxon>Liliopsida</taxon>
        <taxon>Poales</taxon>
        <taxon>Poaceae</taxon>
        <taxon>PACMAD clade</taxon>
        <taxon>Panicoideae</taxon>
        <taxon>Andropogonodae</taxon>
        <taxon>Andropogoneae</taxon>
        <taxon>Tripsacinae</taxon>
        <taxon>Zea</taxon>
    </lineage>
</organism>
<reference evidence="1" key="1">
    <citation type="journal article" date="2009" name="Plant Mol. Biol.">
        <title>Insights into corn genes derived from large-scale cDNA sequencing.</title>
        <authorList>
            <person name="Alexandrov N.N."/>
            <person name="Brover V.V."/>
            <person name="Freidin S."/>
            <person name="Troukhan M.E."/>
            <person name="Tatarinova T.V."/>
            <person name="Zhang H."/>
            <person name="Swaller T.J."/>
            <person name="Lu Y.P."/>
            <person name="Bouck J."/>
            <person name="Flavell R.B."/>
            <person name="Feldmann K.A."/>
        </authorList>
    </citation>
    <scope>NUCLEOTIDE SEQUENCE</scope>
</reference>
<protein>
    <submittedName>
        <fullName evidence="1">Uncharacterized protein</fullName>
    </submittedName>
</protein>
<name>B6SQ40_MAIZE</name>
<dbReference type="EMBL" id="EU954855">
    <property type="protein sequence ID" value="ACG26973.1"/>
    <property type="molecule type" value="mRNA"/>
</dbReference>
<evidence type="ECO:0000313" key="1">
    <source>
        <dbReference type="EMBL" id="ACG26973.1"/>
    </source>
</evidence>
<proteinExistence type="evidence at transcript level"/>
<accession>B6SQ40</accession>
<sequence>MPWSSSLYSSCRHRTFIAAWRSSRCYAVVSPARPPLIVIYSRASRNRRSSFDDQVI</sequence>